<feature type="region of interest" description="Disordered" evidence="8">
    <location>
        <begin position="440"/>
        <end position="508"/>
    </location>
</feature>
<dbReference type="AlphaFoldDB" id="L8GZS4"/>
<dbReference type="GO" id="GO:0055085">
    <property type="term" value="P:transmembrane transport"/>
    <property type="evidence" value="ECO:0007669"/>
    <property type="project" value="TreeGrafter"/>
</dbReference>
<sequence>MYGSGGRREEAYEPYHGGHDEAAYHEEDHGGQAPDAPATYVDIPSTEELEAKKEASQYTDSLTPEQKELKMREGIQMAALLVLGLLGLGVMLVYLDFVLVPLVFSRFLIYIFQPFINVLVGKKPFPLCKVRFRWPRWVAVVTVLFLLAVVFAALGLIVTLTISDIIDNADYYKERVNNLMDTLVELGESYGYTREDVEAMIPEIDLAAYAVSAASYLANIVTQMVLVMLIVVYMLLGYDGSNKSVLQSNIDSRIRKYIMIHSFISVLTGVGTSIILLVFGVDLVLFNGLMACILNYIPNIGSVLGVLLPLPFVLFKEEFALWELLAVAVALTVMQFLTGQVLEPKILGNAMDMPPITVICALLFWGALWGVIGAILSVPLTVTVQLYLENIDHPAAKALAGMIVGDFAMFDTSKPRDAAKEEAAKKKDLELGVLSDDVAPVAPHTDDYHRGYEAERPRGKGDADYYGGSGSGGDEYYGRGGAGYDEHAYRGGEDYRQPEQRQSRRSKP</sequence>
<dbReference type="GO" id="GO:0005886">
    <property type="term" value="C:plasma membrane"/>
    <property type="evidence" value="ECO:0007669"/>
    <property type="project" value="UniProtKB-SubCell"/>
</dbReference>
<dbReference type="OMA" id="GRMARMN"/>
<feature type="transmembrane region" description="Helical" evidence="9">
    <location>
        <begin position="107"/>
        <end position="125"/>
    </location>
</feature>
<evidence type="ECO:0000256" key="1">
    <source>
        <dbReference type="ARBA" id="ARBA00004651"/>
    </source>
</evidence>
<keyword evidence="7 9" id="KW-0472">Membrane</keyword>
<evidence type="ECO:0000256" key="7">
    <source>
        <dbReference type="ARBA" id="ARBA00023136"/>
    </source>
</evidence>
<feature type="transmembrane region" description="Helical" evidence="9">
    <location>
        <begin position="257"/>
        <end position="279"/>
    </location>
</feature>
<dbReference type="OrthoDB" id="205872at2759"/>
<evidence type="ECO:0000256" key="3">
    <source>
        <dbReference type="ARBA" id="ARBA00022448"/>
    </source>
</evidence>
<keyword evidence="6 9" id="KW-1133">Transmembrane helix</keyword>
<reference evidence="10 11" key="1">
    <citation type="journal article" date="2013" name="Genome Biol.">
        <title>Genome of Acanthamoeba castellanii highlights extensive lateral gene transfer and early evolution of tyrosine kinase signaling.</title>
        <authorList>
            <person name="Clarke M."/>
            <person name="Lohan A.J."/>
            <person name="Liu B."/>
            <person name="Lagkouvardos I."/>
            <person name="Roy S."/>
            <person name="Zafar N."/>
            <person name="Bertelli C."/>
            <person name="Schilde C."/>
            <person name="Kianianmomeni A."/>
            <person name="Burglin T.R."/>
            <person name="Frech C."/>
            <person name="Turcotte B."/>
            <person name="Kopec K.O."/>
            <person name="Synnott J.M."/>
            <person name="Choo C."/>
            <person name="Paponov I."/>
            <person name="Finkler A."/>
            <person name="Soon Heng Tan C."/>
            <person name="Hutchins A.P."/>
            <person name="Weinmeier T."/>
            <person name="Rattei T."/>
            <person name="Chu J.S."/>
            <person name="Gimenez G."/>
            <person name="Irimia M."/>
            <person name="Rigden D.J."/>
            <person name="Fitzpatrick D.A."/>
            <person name="Lorenzo-Morales J."/>
            <person name="Bateman A."/>
            <person name="Chiu C.H."/>
            <person name="Tang P."/>
            <person name="Hegemann P."/>
            <person name="Fromm H."/>
            <person name="Raoult D."/>
            <person name="Greub G."/>
            <person name="Miranda-Saavedra D."/>
            <person name="Chen N."/>
            <person name="Nash P."/>
            <person name="Ginger M.L."/>
            <person name="Horn M."/>
            <person name="Schaap P."/>
            <person name="Caler L."/>
            <person name="Loftus B."/>
        </authorList>
    </citation>
    <scope>NUCLEOTIDE SEQUENCE [LARGE SCALE GENOMIC DNA]</scope>
    <source>
        <strain evidence="10 11">Neff</strain>
    </source>
</reference>
<evidence type="ECO:0000256" key="5">
    <source>
        <dbReference type="ARBA" id="ARBA00022692"/>
    </source>
</evidence>
<dbReference type="PANTHER" id="PTHR21716">
    <property type="entry name" value="TRANSMEMBRANE PROTEIN"/>
    <property type="match status" value="1"/>
</dbReference>
<gene>
    <name evidence="10" type="ORF">ACA1_040750</name>
</gene>
<feature type="transmembrane region" description="Helical" evidence="9">
    <location>
        <begin position="216"/>
        <end position="236"/>
    </location>
</feature>
<evidence type="ECO:0000256" key="6">
    <source>
        <dbReference type="ARBA" id="ARBA00022989"/>
    </source>
</evidence>
<evidence type="ECO:0000313" key="10">
    <source>
        <dbReference type="EMBL" id="ELR18759.1"/>
    </source>
</evidence>
<comment type="similarity">
    <text evidence="2">Belongs to the autoinducer-2 exporter (AI-2E) (TC 2.A.86) family.</text>
</comment>
<dbReference type="Proteomes" id="UP000011083">
    <property type="component" value="Unassembled WGS sequence"/>
</dbReference>
<feature type="transmembrane region" description="Helical" evidence="9">
    <location>
        <begin position="285"/>
        <end position="308"/>
    </location>
</feature>
<feature type="compositionally biased region" description="Basic and acidic residues" evidence="8">
    <location>
        <begin position="484"/>
        <end position="502"/>
    </location>
</feature>
<evidence type="ECO:0000256" key="8">
    <source>
        <dbReference type="SAM" id="MobiDB-lite"/>
    </source>
</evidence>
<accession>L8GZS4</accession>
<keyword evidence="4" id="KW-1003">Cell membrane</keyword>
<keyword evidence="11" id="KW-1185">Reference proteome</keyword>
<evidence type="ECO:0000256" key="4">
    <source>
        <dbReference type="ARBA" id="ARBA00022475"/>
    </source>
</evidence>
<keyword evidence="5 9" id="KW-0812">Transmembrane</keyword>
<feature type="compositionally biased region" description="Basic and acidic residues" evidence="8">
    <location>
        <begin position="444"/>
        <end position="463"/>
    </location>
</feature>
<feature type="transmembrane region" description="Helical" evidence="9">
    <location>
        <begin position="362"/>
        <end position="388"/>
    </location>
</feature>
<name>L8GZS4_ACACF</name>
<dbReference type="Pfam" id="PF01594">
    <property type="entry name" value="AI-2E_transport"/>
    <property type="match status" value="1"/>
</dbReference>
<feature type="transmembrane region" description="Helical" evidence="9">
    <location>
        <begin position="137"/>
        <end position="162"/>
    </location>
</feature>
<dbReference type="KEGG" id="acan:ACA1_040750"/>
<dbReference type="STRING" id="1257118.L8GZS4"/>
<feature type="transmembrane region" description="Helical" evidence="9">
    <location>
        <begin position="320"/>
        <end position="342"/>
    </location>
</feature>
<dbReference type="PANTHER" id="PTHR21716:SF53">
    <property type="entry name" value="PERMEASE PERM-RELATED"/>
    <property type="match status" value="1"/>
</dbReference>
<feature type="compositionally biased region" description="Basic and acidic residues" evidence="8">
    <location>
        <begin position="1"/>
        <end position="30"/>
    </location>
</feature>
<dbReference type="InterPro" id="IPR002549">
    <property type="entry name" value="AI-2E-like"/>
</dbReference>
<comment type="subcellular location">
    <subcellularLocation>
        <location evidence="1">Cell membrane</location>
        <topology evidence="1">Multi-pass membrane protein</topology>
    </subcellularLocation>
</comment>
<proteinExistence type="inferred from homology"/>
<keyword evidence="3" id="KW-0813">Transport</keyword>
<dbReference type="RefSeq" id="XP_004340811.1">
    <property type="nucleotide sequence ID" value="XM_004340763.1"/>
</dbReference>
<evidence type="ECO:0000313" key="11">
    <source>
        <dbReference type="Proteomes" id="UP000011083"/>
    </source>
</evidence>
<dbReference type="GeneID" id="14919544"/>
<feature type="transmembrane region" description="Helical" evidence="9">
    <location>
        <begin position="77"/>
        <end position="95"/>
    </location>
</feature>
<evidence type="ECO:0000256" key="2">
    <source>
        <dbReference type="ARBA" id="ARBA00009773"/>
    </source>
</evidence>
<organism evidence="10 11">
    <name type="scientific">Acanthamoeba castellanii (strain ATCC 30010 / Neff)</name>
    <dbReference type="NCBI Taxonomy" id="1257118"/>
    <lineage>
        <taxon>Eukaryota</taxon>
        <taxon>Amoebozoa</taxon>
        <taxon>Discosea</taxon>
        <taxon>Longamoebia</taxon>
        <taxon>Centramoebida</taxon>
        <taxon>Acanthamoebidae</taxon>
        <taxon>Acanthamoeba</taxon>
    </lineage>
</organism>
<protein>
    <submittedName>
        <fullName evidence="10">Transporter, permease</fullName>
    </submittedName>
</protein>
<feature type="compositionally biased region" description="Gly residues" evidence="8">
    <location>
        <begin position="467"/>
        <end position="483"/>
    </location>
</feature>
<evidence type="ECO:0000256" key="9">
    <source>
        <dbReference type="SAM" id="Phobius"/>
    </source>
</evidence>
<dbReference type="EMBL" id="KB007946">
    <property type="protein sequence ID" value="ELR18759.1"/>
    <property type="molecule type" value="Genomic_DNA"/>
</dbReference>
<feature type="region of interest" description="Disordered" evidence="8">
    <location>
        <begin position="1"/>
        <end position="39"/>
    </location>
</feature>
<dbReference type="VEuPathDB" id="AmoebaDB:ACA1_040750"/>